<dbReference type="SUPFAM" id="SSF56300">
    <property type="entry name" value="Metallo-dependent phosphatases"/>
    <property type="match status" value="1"/>
</dbReference>
<evidence type="ECO:0000256" key="2">
    <source>
        <dbReference type="ARBA" id="ARBA00008294"/>
    </source>
</evidence>
<dbReference type="SMART" id="SM00156">
    <property type="entry name" value="PP2Ac"/>
    <property type="match status" value="1"/>
</dbReference>
<dbReference type="InterPro" id="IPR029052">
    <property type="entry name" value="Metallo-depent_PP-like"/>
</dbReference>
<dbReference type="GO" id="GO:0005634">
    <property type="term" value="C:nucleus"/>
    <property type="evidence" value="ECO:0007669"/>
    <property type="project" value="TreeGrafter"/>
</dbReference>
<accession>A0A9J6FG20</accession>
<dbReference type="FunFam" id="3.60.21.10:FF:000026">
    <property type="entry name" value="Serine/threonine-protein phosphatase"/>
    <property type="match status" value="1"/>
</dbReference>
<dbReference type="GO" id="GO:0005737">
    <property type="term" value="C:cytoplasm"/>
    <property type="evidence" value="ECO:0007669"/>
    <property type="project" value="TreeGrafter"/>
</dbReference>
<dbReference type="InterPro" id="IPR006186">
    <property type="entry name" value="Ser/Thr-sp_prot-phosphatase"/>
</dbReference>
<dbReference type="Proteomes" id="UP000821853">
    <property type="component" value="Chromosome 1"/>
</dbReference>
<dbReference type="VEuPathDB" id="VectorBase:HLOH_042662"/>
<dbReference type="PROSITE" id="PS00125">
    <property type="entry name" value="SER_THR_PHOSPHATASE"/>
    <property type="match status" value="1"/>
</dbReference>
<comment type="function">
    <text evidence="10">Probable phosphatase which plays a redundant role with gsp-4 in spermatogenesis by regulating sister chromatid segregation during meiosis. In addition, involved in sperm motility by controlling the dynamic disassembly of major sperm proteins (MSP) in the spermatozoan pseudopodium.</text>
</comment>
<keyword evidence="5" id="KW-0904">Protein phosphatase</keyword>
<dbReference type="GO" id="GO:0046872">
    <property type="term" value="F:metal ion binding"/>
    <property type="evidence" value="ECO:0007669"/>
    <property type="project" value="UniProtKB-KW"/>
</dbReference>
<evidence type="ECO:0000256" key="8">
    <source>
        <dbReference type="ARBA" id="ARBA00047761"/>
    </source>
</evidence>
<comment type="catalytic activity">
    <reaction evidence="8">
        <text>O-phospho-L-seryl-[protein] + H2O = L-seryl-[protein] + phosphate</text>
        <dbReference type="Rhea" id="RHEA:20629"/>
        <dbReference type="Rhea" id="RHEA-COMP:9863"/>
        <dbReference type="Rhea" id="RHEA-COMP:11604"/>
        <dbReference type="ChEBI" id="CHEBI:15377"/>
        <dbReference type="ChEBI" id="CHEBI:29999"/>
        <dbReference type="ChEBI" id="CHEBI:43474"/>
        <dbReference type="ChEBI" id="CHEBI:83421"/>
        <dbReference type="EC" id="3.1.3.16"/>
    </reaction>
</comment>
<name>A0A9J6FG20_HAELO</name>
<dbReference type="InterPro" id="IPR050341">
    <property type="entry name" value="PP1_catalytic_subunit"/>
</dbReference>
<gene>
    <name evidence="14" type="ORF">HPB48_003658</name>
</gene>
<proteinExistence type="inferred from homology"/>
<keyword evidence="4 11" id="KW-0378">Hydrolase</keyword>
<dbReference type="Pfam" id="PF16891">
    <property type="entry name" value="STPPase_N"/>
    <property type="match status" value="1"/>
</dbReference>
<dbReference type="AlphaFoldDB" id="A0A9J6FG20"/>
<dbReference type="InterPro" id="IPR004843">
    <property type="entry name" value="Calcineurin-like_PHP"/>
</dbReference>
<keyword evidence="3" id="KW-0479">Metal-binding</keyword>
<dbReference type="PRINTS" id="PR00114">
    <property type="entry name" value="STPHPHTASE"/>
</dbReference>
<comment type="catalytic activity">
    <reaction evidence="9 11">
        <text>O-phospho-L-threonyl-[protein] + H2O = L-threonyl-[protein] + phosphate</text>
        <dbReference type="Rhea" id="RHEA:47004"/>
        <dbReference type="Rhea" id="RHEA-COMP:11060"/>
        <dbReference type="Rhea" id="RHEA-COMP:11605"/>
        <dbReference type="ChEBI" id="CHEBI:15377"/>
        <dbReference type="ChEBI" id="CHEBI:30013"/>
        <dbReference type="ChEBI" id="CHEBI:43474"/>
        <dbReference type="ChEBI" id="CHEBI:61977"/>
        <dbReference type="EC" id="3.1.3.16"/>
    </reaction>
</comment>
<evidence type="ECO:0000313" key="14">
    <source>
        <dbReference type="EMBL" id="KAH9361933.1"/>
    </source>
</evidence>
<comment type="subcellular location">
    <subcellularLocation>
        <location evidence="7">Cell projection</location>
        <location evidence="7">Pseudopodium</location>
    </subcellularLocation>
</comment>
<dbReference type="GO" id="GO:0007060">
    <property type="term" value="P:male meiosis chromosome segregation"/>
    <property type="evidence" value="ECO:0007669"/>
    <property type="project" value="UniProtKB-ARBA"/>
</dbReference>
<dbReference type="OrthoDB" id="1930084at2759"/>
<comment type="cofactor">
    <cofactor evidence="1">
        <name>Mn(2+)</name>
        <dbReference type="ChEBI" id="CHEBI:29035"/>
    </cofactor>
</comment>
<evidence type="ECO:0000256" key="12">
    <source>
        <dbReference type="SAM" id="MobiDB-lite"/>
    </source>
</evidence>
<evidence type="ECO:0000256" key="4">
    <source>
        <dbReference type="ARBA" id="ARBA00022801"/>
    </source>
</evidence>
<evidence type="ECO:0000259" key="13">
    <source>
        <dbReference type="PROSITE" id="PS00125"/>
    </source>
</evidence>
<dbReference type="PANTHER" id="PTHR11668:SF300">
    <property type="entry name" value="SERINE_THREONINE-PROTEIN PHOSPHATASE"/>
    <property type="match status" value="1"/>
</dbReference>
<dbReference type="GO" id="GO:0018991">
    <property type="term" value="P:egg-laying behavior"/>
    <property type="evidence" value="ECO:0007669"/>
    <property type="project" value="UniProtKB-ARBA"/>
</dbReference>
<evidence type="ECO:0000256" key="5">
    <source>
        <dbReference type="ARBA" id="ARBA00022912"/>
    </source>
</evidence>
<reference evidence="14 15" key="1">
    <citation type="journal article" date="2020" name="Cell">
        <title>Large-Scale Comparative Analyses of Tick Genomes Elucidate Their Genetic Diversity and Vector Capacities.</title>
        <authorList>
            <consortium name="Tick Genome and Microbiome Consortium (TIGMIC)"/>
            <person name="Jia N."/>
            <person name="Wang J."/>
            <person name="Shi W."/>
            <person name="Du L."/>
            <person name="Sun Y."/>
            <person name="Zhan W."/>
            <person name="Jiang J.F."/>
            <person name="Wang Q."/>
            <person name="Zhang B."/>
            <person name="Ji P."/>
            <person name="Bell-Sakyi L."/>
            <person name="Cui X.M."/>
            <person name="Yuan T.T."/>
            <person name="Jiang B.G."/>
            <person name="Yang W.F."/>
            <person name="Lam T.T."/>
            <person name="Chang Q.C."/>
            <person name="Ding S.J."/>
            <person name="Wang X.J."/>
            <person name="Zhu J.G."/>
            <person name="Ruan X.D."/>
            <person name="Zhao L."/>
            <person name="Wei J.T."/>
            <person name="Ye R.Z."/>
            <person name="Que T.C."/>
            <person name="Du C.H."/>
            <person name="Zhou Y.H."/>
            <person name="Cheng J.X."/>
            <person name="Dai P.F."/>
            <person name="Guo W.B."/>
            <person name="Han X.H."/>
            <person name="Huang E.J."/>
            <person name="Li L.F."/>
            <person name="Wei W."/>
            <person name="Gao Y.C."/>
            <person name="Liu J.Z."/>
            <person name="Shao H.Z."/>
            <person name="Wang X."/>
            <person name="Wang C.C."/>
            <person name="Yang T.C."/>
            <person name="Huo Q.B."/>
            <person name="Li W."/>
            <person name="Chen H.Y."/>
            <person name="Chen S.E."/>
            <person name="Zhou L.G."/>
            <person name="Ni X.B."/>
            <person name="Tian J.H."/>
            <person name="Sheng Y."/>
            <person name="Liu T."/>
            <person name="Pan Y.S."/>
            <person name="Xia L.Y."/>
            <person name="Li J."/>
            <person name="Zhao F."/>
            <person name="Cao W.C."/>
        </authorList>
    </citation>
    <scope>NUCLEOTIDE SEQUENCE [LARGE SCALE GENOMIC DNA]</scope>
    <source>
        <strain evidence="14">HaeL-2018</strain>
    </source>
</reference>
<evidence type="ECO:0000313" key="15">
    <source>
        <dbReference type="Proteomes" id="UP000821853"/>
    </source>
</evidence>
<dbReference type="GO" id="GO:0097723">
    <property type="term" value="P:amoeboid sperm motility"/>
    <property type="evidence" value="ECO:0007669"/>
    <property type="project" value="UniProtKB-ARBA"/>
</dbReference>
<keyword evidence="15" id="KW-1185">Reference proteome</keyword>
<dbReference type="Gene3D" id="3.60.21.10">
    <property type="match status" value="1"/>
</dbReference>
<feature type="region of interest" description="Disordered" evidence="12">
    <location>
        <begin position="305"/>
        <end position="327"/>
    </location>
</feature>
<dbReference type="GO" id="GO:0031272">
    <property type="term" value="P:regulation of pseudopodium assembly"/>
    <property type="evidence" value="ECO:0007669"/>
    <property type="project" value="UniProtKB-ARBA"/>
</dbReference>
<evidence type="ECO:0000256" key="11">
    <source>
        <dbReference type="RuleBase" id="RU004273"/>
    </source>
</evidence>
<protein>
    <recommendedName>
        <fullName evidence="11">Serine/threonine-protein phosphatase</fullName>
        <ecNumber evidence="11">3.1.3.16</ecNumber>
    </recommendedName>
</protein>
<dbReference type="Pfam" id="PF00149">
    <property type="entry name" value="Metallophos"/>
    <property type="match status" value="1"/>
</dbReference>
<feature type="domain" description="Serine/threonine specific protein phosphatases" evidence="13">
    <location>
        <begin position="120"/>
        <end position="125"/>
    </location>
</feature>
<dbReference type="PANTHER" id="PTHR11668">
    <property type="entry name" value="SERINE/THREONINE PROTEIN PHOSPHATASE"/>
    <property type="match status" value="1"/>
</dbReference>
<sequence length="327" mass="37148">MEDDDLDLDSIIARLSDVRGCRPGKTLALTEAEVQGLCLESREIFLTQPTLLDLDAPLKVCGDINGQHTDLLRLFQLGGFSPRTRYLFLGNFVGRGMQSLETMCLLLAYKIRHRENFFLLRGNHEGGSINHMYGFYDECRRRLSIKIWKMFSECFNCLPIAAIIEDKIFCCHGGLSPDLLSMKQIKRIMRPIDIPDKGLVCDLLWSCPDRDVQGWRENDHGLSFKFGADVIAKFLNEHGFDLICRAHQVVKDGYEFFNNQRQLVTVFSAPNYSGGEFENAGAILSVQGNLMCGLQTFKKSEKKPKYHYGDVDSERPVLPLQGPLKKK</sequence>
<organism evidence="14 15">
    <name type="scientific">Haemaphysalis longicornis</name>
    <name type="common">Bush tick</name>
    <dbReference type="NCBI Taxonomy" id="44386"/>
    <lineage>
        <taxon>Eukaryota</taxon>
        <taxon>Metazoa</taxon>
        <taxon>Ecdysozoa</taxon>
        <taxon>Arthropoda</taxon>
        <taxon>Chelicerata</taxon>
        <taxon>Arachnida</taxon>
        <taxon>Acari</taxon>
        <taxon>Parasitiformes</taxon>
        <taxon>Ixodida</taxon>
        <taxon>Ixodoidea</taxon>
        <taxon>Ixodidae</taxon>
        <taxon>Haemaphysalinae</taxon>
        <taxon>Haemaphysalis</taxon>
    </lineage>
</organism>
<dbReference type="GO" id="GO:0031143">
    <property type="term" value="C:pseudopodium"/>
    <property type="evidence" value="ECO:0007669"/>
    <property type="project" value="UniProtKB-SubCell"/>
</dbReference>
<dbReference type="EC" id="3.1.3.16" evidence="11"/>
<evidence type="ECO:0000256" key="7">
    <source>
        <dbReference type="ARBA" id="ARBA00037818"/>
    </source>
</evidence>
<dbReference type="InterPro" id="IPR031675">
    <property type="entry name" value="STPPase_N"/>
</dbReference>
<evidence type="ECO:0000256" key="1">
    <source>
        <dbReference type="ARBA" id="ARBA00001936"/>
    </source>
</evidence>
<evidence type="ECO:0000256" key="6">
    <source>
        <dbReference type="ARBA" id="ARBA00023211"/>
    </source>
</evidence>
<dbReference type="EMBL" id="JABSTR010000001">
    <property type="protein sequence ID" value="KAH9361933.1"/>
    <property type="molecule type" value="Genomic_DNA"/>
</dbReference>
<evidence type="ECO:0000256" key="9">
    <source>
        <dbReference type="ARBA" id="ARBA00048336"/>
    </source>
</evidence>
<keyword evidence="6" id="KW-0464">Manganese</keyword>
<dbReference type="GO" id="GO:0004722">
    <property type="term" value="F:protein serine/threonine phosphatase activity"/>
    <property type="evidence" value="ECO:0007669"/>
    <property type="project" value="UniProtKB-EC"/>
</dbReference>
<evidence type="ECO:0000256" key="10">
    <source>
        <dbReference type="ARBA" id="ARBA00054219"/>
    </source>
</evidence>
<evidence type="ECO:0000256" key="3">
    <source>
        <dbReference type="ARBA" id="ARBA00022723"/>
    </source>
</evidence>
<comment type="similarity">
    <text evidence="2 11">Belongs to the PPP phosphatase family.</text>
</comment>
<comment type="caution">
    <text evidence="14">The sequence shown here is derived from an EMBL/GenBank/DDBJ whole genome shotgun (WGS) entry which is preliminary data.</text>
</comment>